<evidence type="ECO:0000256" key="5">
    <source>
        <dbReference type="ARBA" id="ARBA00022750"/>
    </source>
</evidence>
<proteinExistence type="inferred from homology"/>
<evidence type="ECO:0000256" key="10">
    <source>
        <dbReference type="RuleBase" id="RU000594"/>
    </source>
</evidence>
<dbReference type="EMBL" id="JAAVJS010000003">
    <property type="protein sequence ID" value="NJX14488.1"/>
    <property type="molecule type" value="Genomic_DNA"/>
</dbReference>
<dbReference type="PRINTS" id="PR00781">
    <property type="entry name" value="LIPOSIGPTASE"/>
</dbReference>
<keyword evidence="2 9" id="KW-1003">Cell membrane</keyword>
<evidence type="ECO:0000256" key="7">
    <source>
        <dbReference type="ARBA" id="ARBA00022989"/>
    </source>
</evidence>
<dbReference type="HAMAP" id="MF_00161">
    <property type="entry name" value="LspA"/>
    <property type="match status" value="1"/>
</dbReference>
<evidence type="ECO:0000256" key="9">
    <source>
        <dbReference type="HAMAP-Rule" id="MF_00161"/>
    </source>
</evidence>
<organism evidence="12 13">
    <name type="scientific">Tamlana crocina</name>
    <dbReference type="NCBI Taxonomy" id="393006"/>
    <lineage>
        <taxon>Bacteria</taxon>
        <taxon>Pseudomonadati</taxon>
        <taxon>Bacteroidota</taxon>
        <taxon>Flavobacteriia</taxon>
        <taxon>Flavobacteriales</taxon>
        <taxon>Flavobacteriaceae</taxon>
        <taxon>Tamlana</taxon>
    </lineage>
</organism>
<comment type="catalytic activity">
    <reaction evidence="9 10">
        <text>Release of signal peptides from bacterial membrane prolipoproteins. Hydrolyzes -Xaa-Yaa-Zaa-|-(S,diacylglyceryl)Cys-, in which Xaa is hydrophobic (preferably Leu), and Yaa (Ala or Ser) and Zaa (Gly or Ala) have small, neutral side chains.</text>
        <dbReference type="EC" id="3.4.23.36"/>
    </reaction>
</comment>
<evidence type="ECO:0000313" key="12">
    <source>
        <dbReference type="EMBL" id="NJX14488.1"/>
    </source>
</evidence>
<name>A0ABX1DCZ2_9FLAO</name>
<keyword evidence="4 9" id="KW-0812">Transmembrane</keyword>
<protein>
    <recommendedName>
        <fullName evidence="9">Lipoprotein signal peptidase</fullName>
        <ecNumber evidence="9">3.4.23.36</ecNumber>
    </recommendedName>
    <alternativeName>
        <fullName evidence="9">Prolipoprotein signal peptidase</fullName>
    </alternativeName>
    <alternativeName>
        <fullName evidence="9">Signal peptidase II</fullName>
        <shortName evidence="9">SPase II</shortName>
    </alternativeName>
</protein>
<keyword evidence="5 9" id="KW-0064">Aspartyl protease</keyword>
<feature type="transmembrane region" description="Helical" evidence="9">
    <location>
        <begin position="139"/>
        <end position="163"/>
    </location>
</feature>
<comment type="subcellular location">
    <subcellularLocation>
        <location evidence="9">Cell membrane</location>
        <topology evidence="9">Multi-pass membrane protein</topology>
    </subcellularLocation>
</comment>
<evidence type="ECO:0000256" key="8">
    <source>
        <dbReference type="ARBA" id="ARBA00023136"/>
    </source>
</evidence>
<dbReference type="GO" id="GO:0004190">
    <property type="term" value="F:aspartic-type endopeptidase activity"/>
    <property type="evidence" value="ECO:0007669"/>
    <property type="project" value="UniProtKB-EC"/>
</dbReference>
<evidence type="ECO:0000256" key="3">
    <source>
        <dbReference type="ARBA" id="ARBA00022670"/>
    </source>
</evidence>
<keyword evidence="3 9" id="KW-0645">Protease</keyword>
<comment type="caution">
    <text evidence="9">Lacks conserved residue(s) required for the propagation of feature annotation.</text>
</comment>
<evidence type="ECO:0000313" key="13">
    <source>
        <dbReference type="Proteomes" id="UP000760545"/>
    </source>
</evidence>
<feature type="transmembrane region" description="Helical" evidence="9">
    <location>
        <begin position="72"/>
        <end position="90"/>
    </location>
</feature>
<sequence>MKLSKRSIFIIVVIVLTIAADQISKVLVRANVGLRNEISPGERIPLIGDAFVLMHVENTGAFLGMGSELNETLRVLLLLVLPILVLGFVLRYIIKDKSLDKWSLFAFSSIIGGGIANVYDRIVYGKVTDFLFIDLGGVFRTGIFNLADLSVTTGMIILVFVSFSKKKTQTA</sequence>
<evidence type="ECO:0000256" key="1">
    <source>
        <dbReference type="ARBA" id="ARBA00006139"/>
    </source>
</evidence>
<evidence type="ECO:0000256" key="4">
    <source>
        <dbReference type="ARBA" id="ARBA00022692"/>
    </source>
</evidence>
<keyword evidence="7 9" id="KW-1133">Transmembrane helix</keyword>
<dbReference type="Pfam" id="PF01252">
    <property type="entry name" value="Peptidase_A8"/>
    <property type="match status" value="1"/>
</dbReference>
<dbReference type="InterPro" id="IPR001872">
    <property type="entry name" value="Peptidase_A8"/>
</dbReference>
<feature type="active site" evidence="9">
    <location>
        <position position="148"/>
    </location>
</feature>
<comment type="function">
    <text evidence="9 10">This protein specifically catalyzes the removal of signal peptides from prolipoproteins.</text>
</comment>
<accession>A0ABX1DCZ2</accession>
<dbReference type="Proteomes" id="UP000760545">
    <property type="component" value="Unassembled WGS sequence"/>
</dbReference>
<keyword evidence="6 9" id="KW-0378">Hydrolase</keyword>
<feature type="active site" evidence="9">
    <location>
        <position position="129"/>
    </location>
</feature>
<keyword evidence="13" id="KW-1185">Reference proteome</keyword>
<gene>
    <name evidence="9 12" type="primary">lspA</name>
    <name evidence="12" type="ORF">HC176_03170</name>
</gene>
<evidence type="ECO:0000256" key="2">
    <source>
        <dbReference type="ARBA" id="ARBA00022475"/>
    </source>
</evidence>
<keyword evidence="8 9" id="KW-0472">Membrane</keyword>
<dbReference type="PANTHER" id="PTHR33695:SF1">
    <property type="entry name" value="LIPOPROTEIN SIGNAL PEPTIDASE"/>
    <property type="match status" value="1"/>
</dbReference>
<evidence type="ECO:0000256" key="11">
    <source>
        <dbReference type="RuleBase" id="RU004181"/>
    </source>
</evidence>
<dbReference type="RefSeq" id="WP_167916742.1">
    <property type="nucleotide sequence ID" value="NZ_JAAVJS010000003.1"/>
</dbReference>
<comment type="caution">
    <text evidence="12">The sequence shown here is derived from an EMBL/GenBank/DDBJ whole genome shotgun (WGS) entry which is preliminary data.</text>
</comment>
<feature type="transmembrane region" description="Helical" evidence="9">
    <location>
        <begin position="102"/>
        <end position="119"/>
    </location>
</feature>
<dbReference type="PANTHER" id="PTHR33695">
    <property type="entry name" value="LIPOPROTEIN SIGNAL PEPTIDASE"/>
    <property type="match status" value="1"/>
</dbReference>
<dbReference type="PROSITE" id="PS00855">
    <property type="entry name" value="SPASE_II"/>
    <property type="match status" value="1"/>
</dbReference>
<dbReference type="NCBIfam" id="TIGR00077">
    <property type="entry name" value="lspA"/>
    <property type="match status" value="1"/>
</dbReference>
<dbReference type="EC" id="3.4.23.36" evidence="9"/>
<comment type="similarity">
    <text evidence="1 9 11">Belongs to the peptidase A8 family.</text>
</comment>
<comment type="pathway">
    <text evidence="9">Protein modification; lipoprotein biosynthesis (signal peptide cleavage).</text>
</comment>
<evidence type="ECO:0000256" key="6">
    <source>
        <dbReference type="ARBA" id="ARBA00022801"/>
    </source>
</evidence>
<reference evidence="12 13" key="1">
    <citation type="submission" date="2020-03" db="EMBL/GenBank/DDBJ databases">
        <title>Tamlana sp. nov, isolated from XXX.</title>
        <authorList>
            <person name="Cao W.R."/>
        </authorList>
    </citation>
    <scope>NUCLEOTIDE SEQUENCE [LARGE SCALE GENOMIC DNA]</scope>
    <source>
        <strain evidence="12 13">HST1-43</strain>
    </source>
</reference>